<dbReference type="Proteomes" id="UP000017836">
    <property type="component" value="Unassembled WGS sequence"/>
</dbReference>
<dbReference type="HOGENOM" id="CLU_2187466_0_0_1"/>
<sequence>MTPSKLTKKPLPSSSKPKPPKSTPTSLLPGHHTLSELVDFTLISLRQANQSGRQSQFQLWEKIYWSLQIKQNKGVKNLKRVISFTAASYKCKTMTQAHMKCGPKTVTSH</sequence>
<name>U5D1J8_AMBTC</name>
<reference evidence="3" key="1">
    <citation type="journal article" date="2013" name="Science">
        <title>The Amborella genome and the evolution of flowering plants.</title>
        <authorList>
            <consortium name="Amborella Genome Project"/>
        </authorList>
    </citation>
    <scope>NUCLEOTIDE SEQUENCE [LARGE SCALE GENOMIC DNA]</scope>
</reference>
<feature type="region of interest" description="Disordered" evidence="1">
    <location>
        <begin position="1"/>
        <end position="30"/>
    </location>
</feature>
<gene>
    <name evidence="2" type="ORF">AMTR_s00030p00169600</name>
</gene>
<evidence type="ECO:0000256" key="1">
    <source>
        <dbReference type="SAM" id="MobiDB-lite"/>
    </source>
</evidence>
<proteinExistence type="predicted"/>
<accession>U5D1J8</accession>
<keyword evidence="3" id="KW-1185">Reference proteome</keyword>
<evidence type="ECO:0000313" key="2">
    <source>
        <dbReference type="EMBL" id="ERN16090.1"/>
    </source>
</evidence>
<dbReference type="AlphaFoldDB" id="U5D1J8"/>
<dbReference type="Gramene" id="ERN16090">
    <property type="protein sequence ID" value="ERN16090"/>
    <property type="gene ID" value="AMTR_s00030p00169600"/>
</dbReference>
<protein>
    <submittedName>
        <fullName evidence="2">Uncharacterized protein</fullName>
    </submittedName>
</protein>
<evidence type="ECO:0000313" key="3">
    <source>
        <dbReference type="Proteomes" id="UP000017836"/>
    </source>
</evidence>
<dbReference type="EMBL" id="KI392485">
    <property type="protein sequence ID" value="ERN16090.1"/>
    <property type="molecule type" value="Genomic_DNA"/>
</dbReference>
<feature type="compositionally biased region" description="Low complexity" evidence="1">
    <location>
        <begin position="1"/>
        <end position="16"/>
    </location>
</feature>
<organism evidence="2 3">
    <name type="scientific">Amborella trichopoda</name>
    <dbReference type="NCBI Taxonomy" id="13333"/>
    <lineage>
        <taxon>Eukaryota</taxon>
        <taxon>Viridiplantae</taxon>
        <taxon>Streptophyta</taxon>
        <taxon>Embryophyta</taxon>
        <taxon>Tracheophyta</taxon>
        <taxon>Spermatophyta</taxon>
        <taxon>Magnoliopsida</taxon>
        <taxon>Amborellales</taxon>
        <taxon>Amborellaceae</taxon>
        <taxon>Amborella</taxon>
    </lineage>
</organism>